<gene>
    <name evidence="2" type="ORF">SAMN05880501_108112</name>
</gene>
<dbReference type="OrthoDB" id="1957848at2"/>
<accession>A0A285T384</accession>
<feature type="transmembrane region" description="Helical" evidence="1">
    <location>
        <begin position="45"/>
        <end position="65"/>
    </location>
</feature>
<dbReference type="Proteomes" id="UP000219636">
    <property type="component" value="Unassembled WGS sequence"/>
</dbReference>
<evidence type="ECO:0000256" key="1">
    <source>
        <dbReference type="SAM" id="Phobius"/>
    </source>
</evidence>
<keyword evidence="1" id="KW-1133">Transmembrane helix</keyword>
<dbReference type="AlphaFoldDB" id="A0A285T384"/>
<dbReference type="EMBL" id="OBMQ01000008">
    <property type="protein sequence ID" value="SOC15591.1"/>
    <property type="molecule type" value="Genomic_DNA"/>
</dbReference>
<feature type="transmembrane region" description="Helical" evidence="1">
    <location>
        <begin position="12"/>
        <end position="33"/>
    </location>
</feature>
<name>A0A285T384_9BACL</name>
<dbReference type="RefSeq" id="WP_097074044.1">
    <property type="nucleotide sequence ID" value="NZ_OBMQ01000008.1"/>
</dbReference>
<evidence type="ECO:0000313" key="3">
    <source>
        <dbReference type="Proteomes" id="UP000219636"/>
    </source>
</evidence>
<keyword evidence="1" id="KW-0812">Transmembrane</keyword>
<reference evidence="3" key="1">
    <citation type="submission" date="2017-08" db="EMBL/GenBank/DDBJ databases">
        <authorList>
            <person name="Varghese N."/>
            <person name="Submissions S."/>
        </authorList>
    </citation>
    <scope>NUCLEOTIDE SEQUENCE [LARGE SCALE GENOMIC DNA]</scope>
    <source>
        <strain evidence="3">JC22</strain>
    </source>
</reference>
<proteinExistence type="predicted"/>
<keyword evidence="3" id="KW-1185">Reference proteome</keyword>
<keyword evidence="1" id="KW-0472">Membrane</keyword>
<organism evidence="2 3">
    <name type="scientific">Ureibacillus xyleni</name>
    <dbReference type="NCBI Taxonomy" id="614648"/>
    <lineage>
        <taxon>Bacteria</taxon>
        <taxon>Bacillati</taxon>
        <taxon>Bacillota</taxon>
        <taxon>Bacilli</taxon>
        <taxon>Bacillales</taxon>
        <taxon>Caryophanaceae</taxon>
        <taxon>Ureibacillus</taxon>
    </lineage>
</organism>
<sequence>MLIGLMQGIGIFYYWTWFIWPFVLIFSLVYSIASLVKDEKASIKPALLASISLLIILAGITGPLMSP</sequence>
<evidence type="ECO:0000313" key="2">
    <source>
        <dbReference type="EMBL" id="SOC15591.1"/>
    </source>
</evidence>
<protein>
    <submittedName>
        <fullName evidence="2">Uncharacterized protein</fullName>
    </submittedName>
</protein>